<keyword evidence="6" id="KW-1185">Reference proteome</keyword>
<dbReference type="SUPFAM" id="SSF57850">
    <property type="entry name" value="RING/U-box"/>
    <property type="match status" value="2"/>
</dbReference>
<dbReference type="eggNOG" id="KOG2231">
    <property type="taxonomic scope" value="Eukaryota"/>
</dbReference>
<dbReference type="GO" id="GO:0043022">
    <property type="term" value="F:ribosome binding"/>
    <property type="evidence" value="ECO:0007669"/>
    <property type="project" value="TreeGrafter"/>
</dbReference>
<evidence type="ECO:0000313" key="6">
    <source>
        <dbReference type="Proteomes" id="UP000006591"/>
    </source>
</evidence>
<organism evidence="5">
    <name type="scientific">Oryza nivara</name>
    <name type="common">Indian wild rice</name>
    <name type="synonym">Oryza sativa f. spontanea</name>
    <dbReference type="NCBI Taxonomy" id="4536"/>
    <lineage>
        <taxon>Eukaryota</taxon>
        <taxon>Viridiplantae</taxon>
        <taxon>Streptophyta</taxon>
        <taxon>Embryophyta</taxon>
        <taxon>Tracheophyta</taxon>
        <taxon>Spermatophyta</taxon>
        <taxon>Magnoliopsida</taxon>
        <taxon>Liliopsida</taxon>
        <taxon>Poales</taxon>
        <taxon>Poaceae</taxon>
        <taxon>BOP clade</taxon>
        <taxon>Oryzoideae</taxon>
        <taxon>Oryzeae</taxon>
        <taxon>Oryzinae</taxon>
        <taxon>Oryza</taxon>
    </lineage>
</organism>
<feature type="compositionally biased region" description="Pro residues" evidence="2">
    <location>
        <begin position="434"/>
        <end position="455"/>
    </location>
</feature>
<evidence type="ECO:0000256" key="2">
    <source>
        <dbReference type="SAM" id="MobiDB-lite"/>
    </source>
</evidence>
<dbReference type="EnsemblPlants" id="ONIVA07G23070.1">
    <property type="protein sequence ID" value="ONIVA07G23070.1"/>
    <property type="gene ID" value="ONIVA07G23070"/>
</dbReference>
<feature type="region of interest" description="Disordered" evidence="2">
    <location>
        <begin position="434"/>
        <end position="472"/>
    </location>
</feature>
<dbReference type="PANTHER" id="PTHR22938">
    <property type="entry name" value="ZINC FINGER PROTEIN 598"/>
    <property type="match status" value="1"/>
</dbReference>
<name>A0A0E0I4I3_ORYNI</name>
<dbReference type="GO" id="GO:0072344">
    <property type="term" value="P:rescue of stalled ribosome"/>
    <property type="evidence" value="ECO:0007669"/>
    <property type="project" value="InterPro"/>
</dbReference>
<dbReference type="Proteomes" id="UP000006591">
    <property type="component" value="Chromosome 7"/>
</dbReference>
<evidence type="ECO:0000259" key="4">
    <source>
        <dbReference type="PROSITE" id="PS50089"/>
    </source>
</evidence>
<dbReference type="InterPro" id="IPR013083">
    <property type="entry name" value="Znf_RING/FYVE/PHD"/>
</dbReference>
<dbReference type="InterPro" id="IPR001841">
    <property type="entry name" value="Znf_RING"/>
</dbReference>
<dbReference type="GO" id="GO:0061630">
    <property type="term" value="F:ubiquitin protein ligase activity"/>
    <property type="evidence" value="ECO:0007669"/>
    <property type="project" value="InterPro"/>
</dbReference>
<feature type="domain" description="RING-type" evidence="4">
    <location>
        <begin position="66"/>
        <end position="107"/>
    </location>
</feature>
<keyword evidence="3" id="KW-1133">Transmembrane helix</keyword>
<reference evidence="5" key="1">
    <citation type="submission" date="2015-04" db="UniProtKB">
        <authorList>
            <consortium name="EnsemblPlants"/>
        </authorList>
    </citation>
    <scope>IDENTIFICATION</scope>
    <source>
        <strain evidence="5">SL10</strain>
    </source>
</reference>
<dbReference type="OMA" id="HAENANA"/>
<dbReference type="Gene3D" id="3.30.40.10">
    <property type="entry name" value="Zinc/RING finger domain, C3HC4 (zinc finger)"/>
    <property type="match status" value="2"/>
</dbReference>
<dbReference type="HOGENOM" id="CLU_627603_0_0_1"/>
<feature type="region of interest" description="Disordered" evidence="2">
    <location>
        <begin position="24"/>
        <end position="46"/>
    </location>
</feature>
<dbReference type="PROSITE" id="PS50089">
    <property type="entry name" value="ZF_RING_2"/>
    <property type="match status" value="2"/>
</dbReference>
<accession>A0A0E0I4I3</accession>
<reference evidence="5" key="2">
    <citation type="submission" date="2018-04" db="EMBL/GenBank/DDBJ databases">
        <title>OnivRS2 (Oryza nivara Reference Sequence Version 2).</title>
        <authorList>
            <person name="Zhang J."/>
            <person name="Kudrna D."/>
            <person name="Lee S."/>
            <person name="Talag J."/>
            <person name="Rajasekar S."/>
            <person name="Welchert J."/>
            <person name="Hsing Y.-I."/>
            <person name="Wing R.A."/>
        </authorList>
    </citation>
    <scope>NUCLEOTIDE SEQUENCE [LARGE SCALE GENOMIC DNA]</scope>
    <source>
        <strain evidence="5">SL10</strain>
    </source>
</reference>
<proteinExistence type="predicted"/>
<protein>
    <recommendedName>
        <fullName evidence="4">RING-type domain-containing protein</fullName>
    </recommendedName>
</protein>
<dbReference type="AlphaFoldDB" id="A0A0E0I4I3"/>
<feature type="transmembrane region" description="Helical" evidence="3">
    <location>
        <begin position="483"/>
        <end position="499"/>
    </location>
</feature>
<dbReference type="SMART" id="SM00184">
    <property type="entry name" value="RING"/>
    <property type="match status" value="2"/>
</dbReference>
<dbReference type="STRING" id="4536.A0A0E0I4I3"/>
<feature type="transmembrane region" description="Helical" evidence="3">
    <location>
        <begin position="230"/>
        <end position="250"/>
    </location>
</feature>
<evidence type="ECO:0000313" key="5">
    <source>
        <dbReference type="EnsemblPlants" id="ONIVA07G23070.1"/>
    </source>
</evidence>
<dbReference type="PANTHER" id="PTHR22938:SF15">
    <property type="entry name" value="OS01G0568000 PROTEIN"/>
    <property type="match status" value="1"/>
</dbReference>
<sequence length="500" mass="52316">MPKFDANDDDDDHVHVENAAAAAAACSSSPARPTTAQPHLTNDDDHHSHVIDIDAAAAAAGGRRSCAVCMETLEWAAIGPCGHGEVCAGCALHIRVFQNNRLCCICRSPCRVVVVTNPDAIAAAGGGGGGGWPAVSSRLPRSRTGGGYSQVEGRVREYWYHAGMEAFFDDERQYEAAKAAAQLGPPPPPPQPSGDANENPPPPPPPIRTGVGNSDGRRARRDPPDQQCDGTAIGLFGLFIIGVFFVAGILHGNLATYDQLEPGNLSRTVTRTRALALPSPQFAMPPLDGNGGAGAAGDHSHDVVIDVGGATTSSCVVCMEPLEWAAIGPCGHGDVCAGCALHIRVFQNNRRCCICRAPCRVVVVTSHGAIVAAAAAGGGWPAVSSRLPMSRTRRGGYSRREGRVGEYWYHTGMGAFFDDERQYAAAKAAARLGPPPCGDANENPPPPPPPPPPPTTTTTRTRTGVSNSDGQGSLLTQREKMEALVFILVVVVILVVMAFV</sequence>
<dbReference type="Gramene" id="ONIVA07G23070.1">
    <property type="protein sequence ID" value="ONIVA07G23070.1"/>
    <property type="gene ID" value="ONIVA07G23070"/>
</dbReference>
<dbReference type="Pfam" id="PF13920">
    <property type="entry name" value="zf-C3HC4_3"/>
    <property type="match status" value="2"/>
</dbReference>
<keyword evidence="3" id="KW-0472">Membrane</keyword>
<dbReference type="GO" id="GO:0016567">
    <property type="term" value="P:protein ubiquitination"/>
    <property type="evidence" value="ECO:0007669"/>
    <property type="project" value="TreeGrafter"/>
</dbReference>
<keyword evidence="3" id="KW-0812">Transmembrane</keyword>
<feature type="domain" description="RING-type" evidence="4">
    <location>
        <begin position="315"/>
        <end position="356"/>
    </location>
</feature>
<evidence type="ECO:0000256" key="3">
    <source>
        <dbReference type="SAM" id="Phobius"/>
    </source>
</evidence>
<dbReference type="GO" id="GO:0008270">
    <property type="term" value="F:zinc ion binding"/>
    <property type="evidence" value="ECO:0007669"/>
    <property type="project" value="UniProtKB-KW"/>
</dbReference>
<dbReference type="InterPro" id="IPR044288">
    <property type="entry name" value="ZNF598/HEL2"/>
</dbReference>
<feature type="region of interest" description="Disordered" evidence="2">
    <location>
        <begin position="125"/>
        <end position="147"/>
    </location>
</feature>
<keyword evidence="1" id="KW-0863">Zinc-finger</keyword>
<evidence type="ECO:0000256" key="1">
    <source>
        <dbReference type="PROSITE-ProRule" id="PRU00175"/>
    </source>
</evidence>
<feature type="region of interest" description="Disordered" evidence="2">
    <location>
        <begin position="177"/>
        <end position="226"/>
    </location>
</feature>
<keyword evidence="1" id="KW-0479">Metal-binding</keyword>
<feature type="compositionally biased region" description="Polar residues" evidence="2">
    <location>
        <begin position="26"/>
        <end position="40"/>
    </location>
</feature>
<feature type="compositionally biased region" description="Basic and acidic residues" evidence="2">
    <location>
        <begin position="215"/>
        <end position="224"/>
    </location>
</feature>
<keyword evidence="1" id="KW-0862">Zinc</keyword>